<feature type="transmembrane region" description="Helical" evidence="8">
    <location>
        <begin position="1367"/>
        <end position="1389"/>
    </location>
</feature>
<dbReference type="Gene3D" id="3.40.50.300">
    <property type="entry name" value="P-loop containing nucleotide triphosphate hydrolases"/>
    <property type="match status" value="1"/>
</dbReference>
<dbReference type="GO" id="GO:0016887">
    <property type="term" value="F:ATP hydrolysis activity"/>
    <property type="evidence" value="ECO:0007669"/>
    <property type="project" value="InterPro"/>
</dbReference>
<dbReference type="GO" id="GO:0140359">
    <property type="term" value="F:ABC-type transporter activity"/>
    <property type="evidence" value="ECO:0007669"/>
    <property type="project" value="InterPro"/>
</dbReference>
<evidence type="ECO:0000256" key="5">
    <source>
        <dbReference type="ARBA" id="ARBA00022840"/>
    </source>
</evidence>
<feature type="transmembrane region" description="Helical" evidence="8">
    <location>
        <begin position="1396"/>
        <end position="1415"/>
    </location>
</feature>
<dbReference type="InterPro" id="IPR017871">
    <property type="entry name" value="ABC_transporter-like_CS"/>
</dbReference>
<dbReference type="PROSITE" id="PS50893">
    <property type="entry name" value="ABC_TRANSPORTER_2"/>
    <property type="match status" value="1"/>
</dbReference>
<keyword evidence="6 8" id="KW-1133">Transmembrane helix</keyword>
<dbReference type="RefSeq" id="XP_002675616.1">
    <property type="nucleotide sequence ID" value="XM_002675570.1"/>
</dbReference>
<dbReference type="SMART" id="SM01411">
    <property type="entry name" value="Ephrin_rec_like"/>
    <property type="match status" value="3"/>
</dbReference>
<keyword evidence="3 8" id="KW-0812">Transmembrane</keyword>
<sequence length="1553" mass="176168">MSGVNGLFRGVSLKDICAYSFRSQKLGTNWCPISNVFSTSYSQLESSPSIDSLFNYDVNYQCRGSECVALIGVKTFSGSKSKVLTIVKAFQDGGLTVTSNDQTTGSASIYTLLKSMKDPNITHFDGLNSWNQVKNDNIFAIIDINYTLKVFLDKNLLFMVTSRIDGFELKQFKLYRNVKNLKNYIVTLHRNVKNPSDYILKFNEISKYQAYEWLLKSNSELKFELSTQMIDIKNDSPMRIDQELFITNGYSSGRMLVTLYSPHQVRVYEFSENNSTEPIDFNKEDRLNTFYMSYSKTISFATLIPETIRKPFIDFQNYTFPTSQNIYIAIGYENQNILLVHHVAEFADYSSNNSVITNTASRNNNFPCTVIQYYKYGKCYIANEKAIDVSGPIESVSVRFTDIGQSDSANSEKYYDDNGYFIYNVETETEIFTKTTENDDLYTFFQNYWQESLFITTKNTNIDIISLAFVQDNGGTGYFNLKKINNLKFPSPILYLDHSENNQHLLVTTSRSILDISSYNRYVEVCKKLEKDPDNIFLKPFSDICKANPPTSFDDNKFIYYANTCNPGTSCYNIKKRSITSDINDGLYSKGFLMQRCPSGSYCIHGLKVPCPSGLICDYGVKPNPCFSYSKTGTYTCFNEGQSRVQQCPNSAYCNTTQTEPILAPPSYYMNIKYYTSDRDLKECKNGDYCNLGRFAFEEDKRHEYADIRCPADTYCPNASVIEPIPCKFSNKSMDYCPIGTVDNKKDVNNSIRPCPAGNYCETPHTVAKCDPQQFCPNGSMTYELCPKGHYCPDPSRKIICPSGYYCTPGSIVPRSCSWFLSQCPEGSSADTMTAGGIVLFVLFIISLFAIGITYKFLHALYLKSLKNKVYHSGYLLKKAKKRNDTHMATRSFINDDFTVDIEFKDLGLILRGSGKKVLDGVTGKIEHGQLTAVMGLSGCGKSTFITTLANRAYYGTTVGSIYINGVEEPLSKYNRRIGFVPQEDIMLTTMTVEETLYFSARTRLDKRKSKAEIEAIVNDVLKVLRLEDIRHSIIGDQENRGISGGQRKRVNVGMELVASPVVLLLDEPTSGLDSASSKEVCEVLQTIASTGINVITVIHQPRYEIFKMFDNLLLLGKGGRTIYLGPVNRVEEYFKEEFKCEKSEGINFADYLMDISAGLENNIDPKELPSHWEEHKQKYDNSKRRSTSILDGGFGYQIPKRNNKAVYEDPQLNYIMQFLMCLKRSFVQQLRSLQSIALDFGLIFICASFLSLLFHNKVYIGPLPKNVYSQCPGELADVCKQPIDDPVASFAGLMSLAMALMGSMAALKVFGKEYLVFYRESQSGLGTFAYYWAKDISNLFINLLAPFVFLTIFYTTVAPTASVLDYYYALLLNYWVSFGLGYLVSILVNPSNAQLTTVVIVFIINIFSGMTTPLPTLRDMYFPIKYFPDVSYLKYSHETIYLNEILSYKHLYDLNTSLKNMGYNWDNIDTNPLVLLAFGFLFRILAFIAMVCVKPSSLFKLVYFSSQNFVLEKFRYLAKTLAKWRENRRLARKSYDSGSLNPSESSDSLTTN</sequence>
<evidence type="ECO:0000313" key="11">
    <source>
        <dbReference type="Proteomes" id="UP000006671"/>
    </source>
</evidence>
<dbReference type="OMA" id="SHENIYL"/>
<dbReference type="PANTHER" id="PTHR48041">
    <property type="entry name" value="ABC TRANSPORTER G FAMILY MEMBER 28"/>
    <property type="match status" value="1"/>
</dbReference>
<reference evidence="10 11" key="1">
    <citation type="journal article" date="2010" name="Cell">
        <title>The genome of Naegleria gruberi illuminates early eukaryotic versatility.</title>
        <authorList>
            <person name="Fritz-Laylin L.K."/>
            <person name="Prochnik S.E."/>
            <person name="Ginger M.L."/>
            <person name="Dacks J.B."/>
            <person name="Carpenter M.L."/>
            <person name="Field M.C."/>
            <person name="Kuo A."/>
            <person name="Paredez A."/>
            <person name="Chapman J."/>
            <person name="Pham J."/>
            <person name="Shu S."/>
            <person name="Neupane R."/>
            <person name="Cipriano M."/>
            <person name="Mancuso J."/>
            <person name="Tu H."/>
            <person name="Salamov A."/>
            <person name="Lindquist E."/>
            <person name="Shapiro H."/>
            <person name="Lucas S."/>
            <person name="Grigoriev I.V."/>
            <person name="Cande W.Z."/>
            <person name="Fulton C."/>
            <person name="Rokhsar D.S."/>
            <person name="Dawson S.C."/>
        </authorList>
    </citation>
    <scope>NUCLEOTIDE SEQUENCE [LARGE SCALE GENOMIC DNA]</scope>
    <source>
        <strain evidence="10 11">NEG-M</strain>
    </source>
</reference>
<dbReference type="KEGG" id="ngr:NAEGRDRAFT_80252"/>
<dbReference type="InterPro" id="IPR043926">
    <property type="entry name" value="ABCG_dom"/>
</dbReference>
<dbReference type="Proteomes" id="UP000006671">
    <property type="component" value="Unassembled WGS sequence"/>
</dbReference>
<feature type="transmembrane region" description="Helical" evidence="8">
    <location>
        <begin position="1332"/>
        <end position="1355"/>
    </location>
</feature>
<dbReference type="eggNOG" id="KOG0061">
    <property type="taxonomic scope" value="Eukaryota"/>
</dbReference>
<dbReference type="GO" id="GO:0005524">
    <property type="term" value="F:ATP binding"/>
    <property type="evidence" value="ECO:0007669"/>
    <property type="project" value="UniProtKB-KW"/>
</dbReference>
<dbReference type="Pfam" id="PF00005">
    <property type="entry name" value="ABC_tran"/>
    <property type="match status" value="1"/>
</dbReference>
<evidence type="ECO:0000256" key="8">
    <source>
        <dbReference type="SAM" id="Phobius"/>
    </source>
</evidence>
<feature type="transmembrane region" description="Helical" evidence="8">
    <location>
        <begin position="1234"/>
        <end position="1255"/>
    </location>
</feature>
<dbReference type="InterPro" id="IPR027417">
    <property type="entry name" value="P-loop_NTPase"/>
</dbReference>
<evidence type="ECO:0000256" key="3">
    <source>
        <dbReference type="ARBA" id="ARBA00022692"/>
    </source>
</evidence>
<feature type="transmembrane region" description="Helical" evidence="8">
    <location>
        <begin position="1474"/>
        <end position="1494"/>
    </location>
</feature>
<comment type="subcellular location">
    <subcellularLocation>
        <location evidence="1">Membrane</location>
        <topology evidence="1">Multi-pass membrane protein</topology>
    </subcellularLocation>
</comment>
<keyword evidence="2" id="KW-0813">Transport</keyword>
<evidence type="ECO:0000259" key="9">
    <source>
        <dbReference type="PROSITE" id="PS50893"/>
    </source>
</evidence>
<evidence type="ECO:0000256" key="7">
    <source>
        <dbReference type="ARBA" id="ARBA00023136"/>
    </source>
</evidence>
<evidence type="ECO:0000256" key="2">
    <source>
        <dbReference type="ARBA" id="ARBA00022448"/>
    </source>
</evidence>
<accession>D2VK18</accession>
<feature type="domain" description="ABC transporter" evidence="9">
    <location>
        <begin position="902"/>
        <end position="1143"/>
    </location>
</feature>
<dbReference type="PANTHER" id="PTHR48041:SF91">
    <property type="entry name" value="ABC TRANSPORTER G FAMILY MEMBER 28"/>
    <property type="match status" value="1"/>
</dbReference>
<keyword evidence="4" id="KW-0547">Nucleotide-binding</keyword>
<dbReference type="GeneID" id="8862863"/>
<dbReference type="SMART" id="SM00382">
    <property type="entry name" value="AAA"/>
    <property type="match status" value="1"/>
</dbReference>
<organism evidence="11">
    <name type="scientific">Naegleria gruberi</name>
    <name type="common">Amoeba</name>
    <dbReference type="NCBI Taxonomy" id="5762"/>
    <lineage>
        <taxon>Eukaryota</taxon>
        <taxon>Discoba</taxon>
        <taxon>Heterolobosea</taxon>
        <taxon>Tetramitia</taxon>
        <taxon>Eutetramitia</taxon>
        <taxon>Vahlkampfiidae</taxon>
        <taxon>Naegleria</taxon>
    </lineage>
</organism>
<evidence type="ECO:0000313" key="10">
    <source>
        <dbReference type="EMBL" id="EFC42872.1"/>
    </source>
</evidence>
<dbReference type="GO" id="GO:0016020">
    <property type="term" value="C:membrane"/>
    <property type="evidence" value="ECO:0007669"/>
    <property type="project" value="UniProtKB-SubCell"/>
</dbReference>
<keyword evidence="5" id="KW-0067">ATP-binding</keyword>
<keyword evidence="11" id="KW-1185">Reference proteome</keyword>
<dbReference type="InParanoid" id="D2VK18"/>
<proteinExistence type="predicted"/>
<gene>
    <name evidence="10" type="ORF">NAEGRDRAFT_80252</name>
</gene>
<dbReference type="InterPro" id="IPR050352">
    <property type="entry name" value="ABCG_transporters"/>
</dbReference>
<dbReference type="VEuPathDB" id="AmoebaDB:NAEGRDRAFT_80252"/>
<dbReference type="Pfam" id="PF19055">
    <property type="entry name" value="ABC2_membrane_7"/>
    <property type="match status" value="2"/>
</dbReference>
<dbReference type="OrthoDB" id="66620at2759"/>
<evidence type="ECO:0000256" key="4">
    <source>
        <dbReference type="ARBA" id="ARBA00022741"/>
    </source>
</evidence>
<dbReference type="InterPro" id="IPR003593">
    <property type="entry name" value="AAA+_ATPase"/>
</dbReference>
<feature type="transmembrane region" description="Helical" evidence="8">
    <location>
        <begin position="1291"/>
        <end position="1311"/>
    </location>
</feature>
<name>D2VK18_NAEGR</name>
<dbReference type="SUPFAM" id="SSF52540">
    <property type="entry name" value="P-loop containing nucleoside triphosphate hydrolases"/>
    <property type="match status" value="1"/>
</dbReference>
<dbReference type="InterPro" id="IPR003439">
    <property type="entry name" value="ABC_transporter-like_ATP-bd"/>
</dbReference>
<dbReference type="CDD" id="cd03213">
    <property type="entry name" value="ABCG_EPDR"/>
    <property type="match status" value="1"/>
</dbReference>
<protein>
    <submittedName>
        <fullName evidence="10">Abc transporter aaa ATPase</fullName>
    </submittedName>
</protein>
<evidence type="ECO:0000256" key="6">
    <source>
        <dbReference type="ARBA" id="ARBA00022989"/>
    </source>
</evidence>
<dbReference type="EMBL" id="GG738877">
    <property type="protein sequence ID" value="EFC42872.1"/>
    <property type="molecule type" value="Genomic_DNA"/>
</dbReference>
<dbReference type="PROSITE" id="PS00211">
    <property type="entry name" value="ABC_TRANSPORTER_1"/>
    <property type="match status" value="1"/>
</dbReference>
<dbReference type="FunFam" id="3.40.50.300:FF:000367">
    <property type="entry name" value="ABC transporter G family member 24"/>
    <property type="match status" value="1"/>
</dbReference>
<keyword evidence="7 8" id="KW-0472">Membrane</keyword>
<feature type="transmembrane region" description="Helical" evidence="8">
    <location>
        <begin position="833"/>
        <end position="858"/>
    </location>
</feature>
<evidence type="ECO:0000256" key="1">
    <source>
        <dbReference type="ARBA" id="ARBA00004141"/>
    </source>
</evidence>